<evidence type="ECO:0000256" key="2">
    <source>
        <dbReference type="ARBA" id="ARBA00022630"/>
    </source>
</evidence>
<keyword evidence="3" id="KW-0560">Oxidoreductase</keyword>
<dbReference type="EMBL" id="VDFV01000001">
    <property type="protein sequence ID" value="TNC74958.1"/>
    <property type="molecule type" value="Genomic_DNA"/>
</dbReference>
<keyword evidence="6" id="KW-1185">Reference proteome</keyword>
<accession>A0A5C4NNC3</accession>
<gene>
    <name evidence="5" type="ORF">FHG71_02210</name>
</gene>
<dbReference type="Gene3D" id="3.50.50.60">
    <property type="entry name" value="FAD/NAD(P)-binding domain"/>
    <property type="match status" value="2"/>
</dbReference>
<name>A0A5C4NNC3_9RHOB</name>
<keyword evidence="2" id="KW-0285">Flavoprotein</keyword>
<sequence>MAEAPLDCVIVGGGPAGLTAAIFLARFGRRFALVDGGESRASWIPRSHNHPAFPGGINGIELLERMRAQLAEFGGGVERGTVTALGREEDGRLRVETGGGPLVAPFLLLATGVRDNLPPVEDAIGHVQRGAIRQCPICDGYEVRGKRVAVLGHGAAAAGEALFLRGYTDNLTLVTMGAALDLPADDRARLRDAGIRVVETPLRRLDCAREQVQVYLEDGRELRFHTAYTGLGVEPRTDLAGMLGVELTEDRRFVTDAHQRSSHPGVYAAGDAVTGLNQIAVAMAQAEVAAVDIHNTLRRAERLTLCR</sequence>
<dbReference type="AlphaFoldDB" id="A0A5C4NNC3"/>
<dbReference type="PRINTS" id="PR00368">
    <property type="entry name" value="FADPNR"/>
</dbReference>
<dbReference type="SUPFAM" id="SSF51905">
    <property type="entry name" value="FAD/NAD(P)-binding domain"/>
    <property type="match status" value="1"/>
</dbReference>
<evidence type="ECO:0000259" key="4">
    <source>
        <dbReference type="Pfam" id="PF07992"/>
    </source>
</evidence>
<protein>
    <recommendedName>
        <fullName evidence="1">Thioredoxin reductase</fullName>
    </recommendedName>
</protein>
<dbReference type="OrthoDB" id="9786503at2"/>
<proteinExistence type="predicted"/>
<dbReference type="GO" id="GO:0016491">
    <property type="term" value="F:oxidoreductase activity"/>
    <property type="evidence" value="ECO:0007669"/>
    <property type="project" value="UniProtKB-KW"/>
</dbReference>
<evidence type="ECO:0000256" key="3">
    <source>
        <dbReference type="ARBA" id="ARBA00023002"/>
    </source>
</evidence>
<dbReference type="InterPro" id="IPR036188">
    <property type="entry name" value="FAD/NAD-bd_sf"/>
</dbReference>
<dbReference type="PANTHER" id="PTHR48105">
    <property type="entry name" value="THIOREDOXIN REDUCTASE 1-RELATED-RELATED"/>
    <property type="match status" value="1"/>
</dbReference>
<dbReference type="Pfam" id="PF07992">
    <property type="entry name" value="Pyr_redox_2"/>
    <property type="match status" value="1"/>
</dbReference>
<dbReference type="PRINTS" id="PR00469">
    <property type="entry name" value="PNDRDTASEII"/>
</dbReference>
<dbReference type="InterPro" id="IPR023753">
    <property type="entry name" value="FAD/NAD-binding_dom"/>
</dbReference>
<dbReference type="InterPro" id="IPR050097">
    <property type="entry name" value="Ferredoxin-NADP_redctase_2"/>
</dbReference>
<dbReference type="RefSeq" id="WP_139079952.1">
    <property type="nucleotide sequence ID" value="NZ_VDFV01000001.1"/>
</dbReference>
<comment type="caution">
    <text evidence="5">The sequence shown here is derived from an EMBL/GenBank/DDBJ whole genome shotgun (WGS) entry which is preliminary data.</text>
</comment>
<feature type="domain" description="FAD/NAD(P)-binding" evidence="4">
    <location>
        <begin position="7"/>
        <end position="286"/>
    </location>
</feature>
<reference evidence="5 6" key="1">
    <citation type="submission" date="2019-06" db="EMBL/GenBank/DDBJ databases">
        <authorList>
            <person name="Jiang L."/>
        </authorList>
    </citation>
    <scope>NUCLEOTIDE SEQUENCE [LARGE SCALE GENOMIC DNA]</scope>
    <source>
        <strain evidence="5 6">YIM 48858</strain>
    </source>
</reference>
<evidence type="ECO:0000256" key="1">
    <source>
        <dbReference type="ARBA" id="ARBA00018719"/>
    </source>
</evidence>
<dbReference type="Proteomes" id="UP000305709">
    <property type="component" value="Unassembled WGS sequence"/>
</dbReference>
<organism evidence="5 6">
    <name type="scientific">Rubellimicrobium roseum</name>
    <dbReference type="NCBI Taxonomy" id="687525"/>
    <lineage>
        <taxon>Bacteria</taxon>
        <taxon>Pseudomonadati</taxon>
        <taxon>Pseudomonadota</taxon>
        <taxon>Alphaproteobacteria</taxon>
        <taxon>Rhodobacterales</taxon>
        <taxon>Roseobacteraceae</taxon>
        <taxon>Rubellimicrobium</taxon>
    </lineage>
</organism>
<evidence type="ECO:0000313" key="5">
    <source>
        <dbReference type="EMBL" id="TNC74958.1"/>
    </source>
</evidence>
<evidence type="ECO:0000313" key="6">
    <source>
        <dbReference type="Proteomes" id="UP000305709"/>
    </source>
</evidence>